<sequence>MNRRVLAIAVAVLVALAGCSAGPLGGGSSAPDVSEQSWTDGEEVNVTAVFEAHADAAADLSSFEYESATTVASGGERAVTLALNNESERALKTTEPAGENADVRRSFFANDTVYVNAGDGESRAYTEDTNFTRFVDRGAALPAAPEILAQWDFEYEGFEDGAFVFEADSATADEDAPGIDVTNVVSTNATLVVEESGLVRSMQVSATVERDGERETLTTSAEYDSLNETTVETPDWVDEA</sequence>
<feature type="compositionally biased region" description="Polar residues" evidence="1">
    <location>
        <begin position="217"/>
        <end position="232"/>
    </location>
</feature>
<evidence type="ECO:0000256" key="1">
    <source>
        <dbReference type="SAM" id="MobiDB-lite"/>
    </source>
</evidence>
<comment type="caution">
    <text evidence="2">The sequence shown here is derived from an EMBL/GenBank/DDBJ whole genome shotgun (WGS) entry which is preliminary data.</text>
</comment>
<evidence type="ECO:0000313" key="2">
    <source>
        <dbReference type="EMBL" id="MFC3476654.1"/>
    </source>
</evidence>
<name>A0ABD5NBU7_9EURY</name>
<dbReference type="GeneID" id="69117432"/>
<dbReference type="PROSITE" id="PS51257">
    <property type="entry name" value="PROKAR_LIPOPROTEIN"/>
    <property type="match status" value="1"/>
</dbReference>
<feature type="region of interest" description="Disordered" evidence="1">
    <location>
        <begin position="207"/>
        <end position="240"/>
    </location>
</feature>
<dbReference type="AlphaFoldDB" id="A0ABD5NBU7"/>
<evidence type="ECO:0008006" key="4">
    <source>
        <dbReference type="Google" id="ProtNLM"/>
    </source>
</evidence>
<dbReference type="RefSeq" id="WP_232572199.1">
    <property type="nucleotide sequence ID" value="NZ_CP089466.1"/>
</dbReference>
<reference evidence="2 3" key="1">
    <citation type="journal article" date="2019" name="Int. J. Syst. Evol. Microbiol.">
        <title>The Global Catalogue of Microorganisms (GCM) 10K type strain sequencing project: providing services to taxonomists for standard genome sequencing and annotation.</title>
        <authorList>
            <consortium name="The Broad Institute Genomics Platform"/>
            <consortium name="The Broad Institute Genome Sequencing Center for Infectious Disease"/>
            <person name="Wu L."/>
            <person name="Ma J."/>
        </authorList>
    </citation>
    <scope>NUCLEOTIDE SEQUENCE [LARGE SCALE GENOMIC DNA]</scope>
    <source>
        <strain evidence="2 3">CGMCC 1.12562</strain>
    </source>
</reference>
<evidence type="ECO:0000313" key="3">
    <source>
        <dbReference type="Proteomes" id="UP001595660"/>
    </source>
</evidence>
<organism evidence="2 3">
    <name type="scientific">Halobacterium litoreum</name>
    <dbReference type="NCBI Taxonomy" id="2039234"/>
    <lineage>
        <taxon>Archaea</taxon>
        <taxon>Methanobacteriati</taxon>
        <taxon>Methanobacteriota</taxon>
        <taxon>Stenosarchaea group</taxon>
        <taxon>Halobacteria</taxon>
        <taxon>Halobacteriales</taxon>
        <taxon>Halobacteriaceae</taxon>
        <taxon>Halobacterium</taxon>
    </lineage>
</organism>
<accession>A0ABD5NBU7</accession>
<dbReference type="EMBL" id="JBHRWN010000002">
    <property type="protein sequence ID" value="MFC3476654.1"/>
    <property type="molecule type" value="Genomic_DNA"/>
</dbReference>
<proteinExistence type="predicted"/>
<gene>
    <name evidence="2" type="ORF">ACFOKC_02840</name>
</gene>
<protein>
    <recommendedName>
        <fullName evidence="4">Lipoprotein</fullName>
    </recommendedName>
</protein>
<dbReference type="Proteomes" id="UP001595660">
    <property type="component" value="Unassembled WGS sequence"/>
</dbReference>
<dbReference type="InterPro" id="IPR055959">
    <property type="entry name" value="DUF7537"/>
</dbReference>
<keyword evidence="3" id="KW-1185">Reference proteome</keyword>
<dbReference type="Pfam" id="PF24381">
    <property type="entry name" value="DUF7537"/>
    <property type="match status" value="1"/>
</dbReference>